<name>A0ABN9WM75_9DINO</name>
<evidence type="ECO:0000313" key="1">
    <source>
        <dbReference type="EMBL" id="CAK0886330.1"/>
    </source>
</evidence>
<feature type="non-terminal residue" evidence="1">
    <location>
        <position position="1"/>
    </location>
</feature>
<gene>
    <name evidence="1" type="ORF">PCOR1329_LOCUS67708</name>
</gene>
<comment type="caution">
    <text evidence="1">The sequence shown here is derived from an EMBL/GenBank/DDBJ whole genome shotgun (WGS) entry which is preliminary data.</text>
</comment>
<sequence>RGGLGRCVVLCAGVLARGAGRGRGRCCRCGAPRRAGVAARGVGGRGGRSAGA</sequence>
<dbReference type="EMBL" id="CAUYUJ010018789">
    <property type="protein sequence ID" value="CAK0886330.1"/>
    <property type="molecule type" value="Genomic_DNA"/>
</dbReference>
<accession>A0ABN9WM75</accession>
<evidence type="ECO:0000313" key="2">
    <source>
        <dbReference type="Proteomes" id="UP001189429"/>
    </source>
</evidence>
<reference evidence="1" key="1">
    <citation type="submission" date="2023-10" db="EMBL/GenBank/DDBJ databases">
        <authorList>
            <person name="Chen Y."/>
            <person name="Shah S."/>
            <person name="Dougan E. K."/>
            <person name="Thang M."/>
            <person name="Chan C."/>
        </authorList>
    </citation>
    <scope>NUCLEOTIDE SEQUENCE [LARGE SCALE GENOMIC DNA]</scope>
</reference>
<organism evidence="1 2">
    <name type="scientific">Prorocentrum cordatum</name>
    <dbReference type="NCBI Taxonomy" id="2364126"/>
    <lineage>
        <taxon>Eukaryota</taxon>
        <taxon>Sar</taxon>
        <taxon>Alveolata</taxon>
        <taxon>Dinophyceae</taxon>
        <taxon>Prorocentrales</taxon>
        <taxon>Prorocentraceae</taxon>
        <taxon>Prorocentrum</taxon>
    </lineage>
</organism>
<feature type="non-terminal residue" evidence="1">
    <location>
        <position position="52"/>
    </location>
</feature>
<keyword evidence="2" id="KW-1185">Reference proteome</keyword>
<protein>
    <submittedName>
        <fullName evidence="1">Uncharacterized protein</fullName>
    </submittedName>
</protein>
<proteinExistence type="predicted"/>
<dbReference type="Proteomes" id="UP001189429">
    <property type="component" value="Unassembled WGS sequence"/>
</dbReference>